<organism evidence="11 12">
    <name type="scientific">Caulobacter ginsengisoli</name>
    <dbReference type="NCBI Taxonomy" id="400775"/>
    <lineage>
        <taxon>Bacteria</taxon>
        <taxon>Pseudomonadati</taxon>
        <taxon>Pseudomonadota</taxon>
        <taxon>Alphaproteobacteria</taxon>
        <taxon>Caulobacterales</taxon>
        <taxon>Caulobacteraceae</taxon>
        <taxon>Caulobacter</taxon>
    </lineage>
</organism>
<accession>A0ABU0ING8</accession>
<feature type="transmembrane region" description="Helical" evidence="9">
    <location>
        <begin position="29"/>
        <end position="46"/>
    </location>
</feature>
<dbReference type="InterPro" id="IPR004563">
    <property type="entry name" value="Apolipo_AcylTrfase"/>
</dbReference>
<feature type="transmembrane region" description="Helical" evidence="9">
    <location>
        <begin position="451"/>
        <end position="469"/>
    </location>
</feature>
<sequence length="475" mass="51408">MTTRGRSLATLLLIFPAAAFWAFGNGYAAVWPAAWLAPLLMVRFLRGQPVGRGLLIAWPAVLAAWVFSWAGVFRLHGIELAVAALVLSLVSLLPLLLNRLLAPRLPALLGTLVLPCAYAGYEYGLTVLLPYGSWGSIAYSQAGLLPLAQIASLTGMWGLTFLVAWSASTANLIWERRAALRTALPAAAAFATVLVLVLAFGAVRAAETVPAGPLAAMVLPRRENNENYQLRYSAEIADDLFARSAAATNGPRFIVWPEDSLAILASDERALLDRAGRFAAQHNVYLQLSYGRRQSSSTLRYENKTVMIAPSGQALWSYRKSFPVPGHERRNMVPGDGRVPSAIIDGARYAAAICFDGDHRAIMRQAAGADVLFLPSDDWPAITTLHAEMARMRAIEYGLNIVRPTINGRTVAYGWHGQARGVIEPGANQRTAIVRLDSARGSTLYGRYGDWFAWLALAGLAGLTAMALARRKRGA</sequence>
<name>A0ABU0ING8_9CAUL</name>
<evidence type="ECO:0000313" key="11">
    <source>
        <dbReference type="EMBL" id="MDQ0463548.1"/>
    </source>
</evidence>
<dbReference type="GO" id="GO:0016746">
    <property type="term" value="F:acyltransferase activity"/>
    <property type="evidence" value="ECO:0007669"/>
    <property type="project" value="UniProtKB-KW"/>
</dbReference>
<reference evidence="11 12" key="1">
    <citation type="submission" date="2023-07" db="EMBL/GenBank/DDBJ databases">
        <title>Genomic Encyclopedia of Type Strains, Phase IV (KMG-IV): sequencing the most valuable type-strain genomes for metagenomic binning, comparative biology and taxonomic classification.</title>
        <authorList>
            <person name="Goeker M."/>
        </authorList>
    </citation>
    <scope>NUCLEOTIDE SEQUENCE [LARGE SCALE GENOMIC DNA]</scope>
    <source>
        <strain evidence="11 12">DSM 18695</strain>
    </source>
</reference>
<dbReference type="InterPro" id="IPR045378">
    <property type="entry name" value="LNT_N"/>
</dbReference>
<evidence type="ECO:0000313" key="12">
    <source>
        <dbReference type="Proteomes" id="UP001228905"/>
    </source>
</evidence>
<feature type="transmembrane region" description="Helical" evidence="9">
    <location>
        <begin position="179"/>
        <end position="203"/>
    </location>
</feature>
<evidence type="ECO:0000256" key="5">
    <source>
        <dbReference type="ARBA" id="ARBA00022692"/>
    </source>
</evidence>
<proteinExistence type="inferred from homology"/>
<protein>
    <submittedName>
        <fullName evidence="11">Apolipoprotein N-acyltransferase</fullName>
        <ecNumber evidence="11">2.3.1.-</ecNumber>
    </submittedName>
</protein>
<comment type="subcellular location">
    <subcellularLocation>
        <location evidence="1">Cell membrane</location>
        <topology evidence="1">Multi-pass membrane protein</topology>
    </subcellularLocation>
</comment>
<dbReference type="PANTHER" id="PTHR38686:SF1">
    <property type="entry name" value="APOLIPOPROTEIN N-ACYLTRANSFERASE"/>
    <property type="match status" value="1"/>
</dbReference>
<keyword evidence="12" id="KW-1185">Reference proteome</keyword>
<feature type="transmembrane region" description="Helical" evidence="9">
    <location>
        <begin position="53"/>
        <end position="72"/>
    </location>
</feature>
<evidence type="ECO:0000256" key="7">
    <source>
        <dbReference type="ARBA" id="ARBA00023136"/>
    </source>
</evidence>
<dbReference type="EC" id="2.3.1.-" evidence="11"/>
<dbReference type="InterPro" id="IPR003010">
    <property type="entry name" value="C-N_Hydrolase"/>
</dbReference>
<evidence type="ECO:0000259" key="10">
    <source>
        <dbReference type="PROSITE" id="PS50263"/>
    </source>
</evidence>
<dbReference type="PROSITE" id="PS50263">
    <property type="entry name" value="CN_HYDROLASE"/>
    <property type="match status" value="1"/>
</dbReference>
<dbReference type="Gene3D" id="3.60.110.10">
    <property type="entry name" value="Carbon-nitrogen hydrolase"/>
    <property type="match status" value="1"/>
</dbReference>
<evidence type="ECO:0000256" key="3">
    <source>
        <dbReference type="ARBA" id="ARBA00022475"/>
    </source>
</evidence>
<gene>
    <name evidence="11" type="ORF">QO010_001319</name>
</gene>
<evidence type="ECO:0000256" key="2">
    <source>
        <dbReference type="ARBA" id="ARBA00010065"/>
    </source>
</evidence>
<feature type="transmembrane region" description="Helical" evidence="9">
    <location>
        <begin position="144"/>
        <end position="167"/>
    </location>
</feature>
<keyword evidence="7 9" id="KW-0472">Membrane</keyword>
<dbReference type="PANTHER" id="PTHR38686">
    <property type="entry name" value="APOLIPOPROTEIN N-ACYLTRANSFERASE"/>
    <property type="match status" value="1"/>
</dbReference>
<keyword evidence="6 9" id="KW-1133">Transmembrane helix</keyword>
<dbReference type="RefSeq" id="WP_307347558.1">
    <property type="nucleotide sequence ID" value="NZ_JAUSVS010000002.1"/>
</dbReference>
<comment type="similarity">
    <text evidence="2">Belongs to the CN hydrolase family. Apolipoprotein N-acyltransferase subfamily.</text>
</comment>
<keyword evidence="3" id="KW-1003">Cell membrane</keyword>
<keyword evidence="5 9" id="KW-0812">Transmembrane</keyword>
<dbReference type="Proteomes" id="UP001228905">
    <property type="component" value="Unassembled WGS sequence"/>
</dbReference>
<dbReference type="EMBL" id="JAUSVS010000002">
    <property type="protein sequence ID" value="MDQ0463548.1"/>
    <property type="molecule type" value="Genomic_DNA"/>
</dbReference>
<evidence type="ECO:0000256" key="8">
    <source>
        <dbReference type="ARBA" id="ARBA00023315"/>
    </source>
</evidence>
<evidence type="ECO:0000256" key="1">
    <source>
        <dbReference type="ARBA" id="ARBA00004651"/>
    </source>
</evidence>
<dbReference type="Pfam" id="PF20154">
    <property type="entry name" value="LNT_N"/>
    <property type="match status" value="1"/>
</dbReference>
<feature type="domain" description="CN hydrolase" evidence="10">
    <location>
        <begin position="213"/>
        <end position="438"/>
    </location>
</feature>
<feature type="transmembrane region" description="Helical" evidence="9">
    <location>
        <begin position="105"/>
        <end position="124"/>
    </location>
</feature>
<feature type="transmembrane region" description="Helical" evidence="9">
    <location>
        <begin position="78"/>
        <end position="98"/>
    </location>
</feature>
<evidence type="ECO:0000256" key="4">
    <source>
        <dbReference type="ARBA" id="ARBA00022679"/>
    </source>
</evidence>
<dbReference type="InterPro" id="IPR036526">
    <property type="entry name" value="C-N_Hydrolase_sf"/>
</dbReference>
<dbReference type="Pfam" id="PF00795">
    <property type="entry name" value="CN_hydrolase"/>
    <property type="match status" value="1"/>
</dbReference>
<comment type="caution">
    <text evidence="11">The sequence shown here is derived from an EMBL/GenBank/DDBJ whole genome shotgun (WGS) entry which is preliminary data.</text>
</comment>
<dbReference type="SUPFAM" id="SSF56317">
    <property type="entry name" value="Carbon-nitrogen hydrolase"/>
    <property type="match status" value="1"/>
</dbReference>
<keyword evidence="8 11" id="KW-0012">Acyltransferase</keyword>
<keyword evidence="4 11" id="KW-0808">Transferase</keyword>
<evidence type="ECO:0000256" key="9">
    <source>
        <dbReference type="SAM" id="Phobius"/>
    </source>
</evidence>
<evidence type="ECO:0000256" key="6">
    <source>
        <dbReference type="ARBA" id="ARBA00022989"/>
    </source>
</evidence>